<organism evidence="2 3">
    <name type="scientific">Noviherbaspirillum saxi</name>
    <dbReference type="NCBI Taxonomy" id="2320863"/>
    <lineage>
        <taxon>Bacteria</taxon>
        <taxon>Pseudomonadati</taxon>
        <taxon>Pseudomonadota</taxon>
        <taxon>Betaproteobacteria</taxon>
        <taxon>Burkholderiales</taxon>
        <taxon>Oxalobacteraceae</taxon>
        <taxon>Noviherbaspirillum</taxon>
    </lineage>
</organism>
<dbReference type="SMART" id="SM00421">
    <property type="entry name" value="HTH_LUXR"/>
    <property type="match status" value="1"/>
</dbReference>
<dbReference type="Proteomes" id="UP000265955">
    <property type="component" value="Unassembled WGS sequence"/>
</dbReference>
<dbReference type="InterPro" id="IPR036388">
    <property type="entry name" value="WH-like_DNA-bd_sf"/>
</dbReference>
<dbReference type="OrthoDB" id="7009766at2"/>
<evidence type="ECO:0000259" key="1">
    <source>
        <dbReference type="SMART" id="SM00421"/>
    </source>
</evidence>
<protein>
    <recommendedName>
        <fullName evidence="1">HTH luxR-type domain-containing protein</fullName>
    </recommendedName>
</protein>
<name>A0A3A3G178_9BURK</name>
<dbReference type="SUPFAM" id="SSF46894">
    <property type="entry name" value="C-terminal effector domain of the bipartite response regulators"/>
    <property type="match status" value="1"/>
</dbReference>
<evidence type="ECO:0000313" key="2">
    <source>
        <dbReference type="EMBL" id="RJF95196.1"/>
    </source>
</evidence>
<sequence length="265" mass="29475">MEAASIVPVNVRHDGSMPLPVTLELIESVGRRAFYAAVLRAVNRFAQVDHCALMRIPVGGQIEVFGADSKSSPSLLAAATVAYIDHYHKFDPNRILLRDAKAMRGELQVHRQRRVDMGDRAYREACYERSELVERLSFSTGIDDGSLVALNVYRREVTGEFNRTEVASLTDIAPVLLAACVRHVDLIRCVVRDAESWHELLKMRCASLTKREVDVLSCMLSGMTLRDAAQACGIAFSSAVTYSSRAYNRLGVRTLREVKNLFEAG</sequence>
<dbReference type="AlphaFoldDB" id="A0A3A3G178"/>
<gene>
    <name evidence="2" type="ORF">D3871_17235</name>
</gene>
<proteinExistence type="predicted"/>
<accession>A0A3A3G178</accession>
<dbReference type="InterPro" id="IPR000792">
    <property type="entry name" value="Tscrpt_reg_LuxR_C"/>
</dbReference>
<feature type="domain" description="HTH luxR-type" evidence="1">
    <location>
        <begin position="205"/>
        <end position="262"/>
    </location>
</feature>
<dbReference type="GO" id="GO:0006355">
    <property type="term" value="P:regulation of DNA-templated transcription"/>
    <property type="evidence" value="ECO:0007669"/>
    <property type="project" value="InterPro"/>
</dbReference>
<comment type="caution">
    <text evidence="2">The sequence shown here is derived from an EMBL/GenBank/DDBJ whole genome shotgun (WGS) entry which is preliminary data.</text>
</comment>
<dbReference type="InterPro" id="IPR016032">
    <property type="entry name" value="Sig_transdc_resp-reg_C-effctor"/>
</dbReference>
<dbReference type="GO" id="GO:0003677">
    <property type="term" value="F:DNA binding"/>
    <property type="evidence" value="ECO:0007669"/>
    <property type="project" value="InterPro"/>
</dbReference>
<dbReference type="Gene3D" id="1.10.10.10">
    <property type="entry name" value="Winged helix-like DNA-binding domain superfamily/Winged helix DNA-binding domain"/>
    <property type="match status" value="1"/>
</dbReference>
<reference evidence="3" key="1">
    <citation type="submission" date="2018-09" db="EMBL/GenBank/DDBJ databases">
        <authorList>
            <person name="Zhu H."/>
        </authorList>
    </citation>
    <scope>NUCLEOTIDE SEQUENCE [LARGE SCALE GENOMIC DNA]</scope>
    <source>
        <strain evidence="3">K1R23-30</strain>
    </source>
</reference>
<dbReference type="EMBL" id="QYUO01000002">
    <property type="protein sequence ID" value="RJF95196.1"/>
    <property type="molecule type" value="Genomic_DNA"/>
</dbReference>
<dbReference type="RefSeq" id="WP_119770347.1">
    <property type="nucleotide sequence ID" value="NZ_QYUO01000002.1"/>
</dbReference>
<keyword evidence="3" id="KW-1185">Reference proteome</keyword>
<evidence type="ECO:0000313" key="3">
    <source>
        <dbReference type="Proteomes" id="UP000265955"/>
    </source>
</evidence>
<dbReference type="Pfam" id="PF00196">
    <property type="entry name" value="GerE"/>
    <property type="match status" value="1"/>
</dbReference>